<dbReference type="InterPro" id="IPR036397">
    <property type="entry name" value="RNaseH_sf"/>
</dbReference>
<dbReference type="GO" id="GO:0003676">
    <property type="term" value="F:nucleic acid binding"/>
    <property type="evidence" value="ECO:0007669"/>
    <property type="project" value="InterPro"/>
</dbReference>
<gene>
    <name evidence="3" type="ORF">CBP51_03230</name>
</gene>
<proteinExistence type="predicted"/>
<name>A0A266Q881_9GAMM</name>
<dbReference type="Gene3D" id="3.30.420.10">
    <property type="entry name" value="Ribonuclease H-like superfamily/Ribonuclease H"/>
    <property type="match status" value="1"/>
</dbReference>
<dbReference type="InterPro" id="IPR001584">
    <property type="entry name" value="Integrase_cat-core"/>
</dbReference>
<keyword evidence="4" id="KW-1185">Reference proteome</keyword>
<dbReference type="RefSeq" id="WP_094983819.1">
    <property type="nucleotide sequence ID" value="NZ_NHNI01000001.1"/>
</dbReference>
<accession>A0A266Q881</accession>
<protein>
    <recommendedName>
        <fullName evidence="2">Integrase catalytic domain-containing protein</fullName>
    </recommendedName>
</protein>
<dbReference type="EMBL" id="NHNI01000001">
    <property type="protein sequence ID" value="OZY86058.1"/>
    <property type="molecule type" value="Genomic_DNA"/>
</dbReference>
<dbReference type="SUPFAM" id="SSF53098">
    <property type="entry name" value="Ribonuclease H-like"/>
    <property type="match status" value="1"/>
</dbReference>
<feature type="region of interest" description="Disordered" evidence="1">
    <location>
        <begin position="170"/>
        <end position="199"/>
    </location>
</feature>
<evidence type="ECO:0000313" key="3">
    <source>
        <dbReference type="EMBL" id="OZY86058.1"/>
    </source>
</evidence>
<sequence>MNIFEGQHISNPEKGISFRVCFVSFNLRMAALADMHEVNKSYQIRKPLVKTFEEIYELVKTKKCSASSIYPLPLDIDKTDAELIDQRRSKWIVKRDLQLKNLGILTDRRIIESYLFLSGIKKTIEGLCGSGSWNTPGAFYKALNRYIVYGCVKNAMLPFSLKNVGSNYLHVSDKDKHNPKRGRGGSDNQNSRSKSKGITKEAKANIANICIYAKKKLKKVTVKYLFNLYKDRHQVMEINGPDGHPRRVPMAEHEGITYQQFRYHFNNTVDDEAYLRLAHGNLNYEKDFAPRSGVARDGVIGPSFRYEIDCTILDIYVRYPYGGTKRSSMGRPVVYIVIDVYSTAIVGFYIGFTGPNWEGASEALINAFSNKVDFCKKYGIDITEDEWCCSHICTQIALDNGVDYPDAGRQQLLTSMIGISEIISLALYRGDAKGICERKFRSLQEDIIVNQYGAVYKKPRKEDAHPANTTLWDLESLTKVIIQEIIFHNKSSDRLKNHNFDMSSNSVGITPLAIYKYGIEREMNQGRKTDDGDMLRVRWALLREYEATVNGESASIVLEGLHYHCEYADEHRWYHKAKFKGNFKIRIRKTRASTNTIWYRTEENEIIELQLKADYKSECYANQHWDAVQIKMEENKDEIHALSLEREKLRIDRDHKIAKYELEQLEAVHGVPKITAKSMASNKTKSNKNIQKQLENNEIAERYRNEFRSTPNSPTVTAITEDFNNF</sequence>
<feature type="domain" description="Integrase catalytic" evidence="2">
    <location>
        <begin position="298"/>
        <end position="519"/>
    </location>
</feature>
<reference evidence="4" key="1">
    <citation type="submission" date="2017-05" db="EMBL/GenBank/DDBJ databases">
        <authorList>
            <person name="Barney B.M."/>
        </authorList>
    </citation>
    <scope>NUCLEOTIDE SEQUENCE [LARGE SCALE GENOMIC DNA]</scope>
    <source>
        <strain evidence="4">PSBB022</strain>
    </source>
</reference>
<dbReference type="Proteomes" id="UP000216101">
    <property type="component" value="Unassembled WGS sequence"/>
</dbReference>
<dbReference type="PROSITE" id="PS50994">
    <property type="entry name" value="INTEGRASE"/>
    <property type="match status" value="1"/>
</dbReference>
<comment type="caution">
    <text evidence="3">The sequence shown here is derived from an EMBL/GenBank/DDBJ whole genome shotgun (WGS) entry which is preliminary data.</text>
</comment>
<dbReference type="GO" id="GO:0015074">
    <property type="term" value="P:DNA integration"/>
    <property type="evidence" value="ECO:0007669"/>
    <property type="project" value="InterPro"/>
</dbReference>
<evidence type="ECO:0000313" key="4">
    <source>
        <dbReference type="Proteomes" id="UP000216101"/>
    </source>
</evidence>
<dbReference type="AlphaFoldDB" id="A0A266Q881"/>
<evidence type="ECO:0000256" key="1">
    <source>
        <dbReference type="SAM" id="MobiDB-lite"/>
    </source>
</evidence>
<dbReference type="InterPro" id="IPR012337">
    <property type="entry name" value="RNaseH-like_sf"/>
</dbReference>
<organism evidence="3 4">
    <name type="scientific">Cellvibrio mixtus</name>
    <dbReference type="NCBI Taxonomy" id="39650"/>
    <lineage>
        <taxon>Bacteria</taxon>
        <taxon>Pseudomonadati</taxon>
        <taxon>Pseudomonadota</taxon>
        <taxon>Gammaproteobacteria</taxon>
        <taxon>Cellvibrionales</taxon>
        <taxon>Cellvibrionaceae</taxon>
        <taxon>Cellvibrio</taxon>
    </lineage>
</organism>
<evidence type="ECO:0000259" key="2">
    <source>
        <dbReference type="PROSITE" id="PS50994"/>
    </source>
</evidence>